<accession>A0A6B3VVR7</accession>
<dbReference type="SUPFAM" id="SSF53474">
    <property type="entry name" value="alpha/beta-Hydrolases"/>
    <property type="match status" value="1"/>
</dbReference>
<dbReference type="EMBL" id="JAAIWN010000031">
    <property type="protein sequence ID" value="NEY82340.1"/>
    <property type="molecule type" value="Genomic_DNA"/>
</dbReference>
<comment type="caution">
    <text evidence="3">The sequence shown here is derived from an EMBL/GenBank/DDBJ whole genome shotgun (WGS) entry which is preliminary data.</text>
</comment>
<evidence type="ECO:0000313" key="2">
    <source>
        <dbReference type="EMBL" id="MBA4536954.1"/>
    </source>
</evidence>
<dbReference type="InterPro" id="IPR029058">
    <property type="entry name" value="AB_hydrolase_fold"/>
</dbReference>
<gene>
    <name evidence="3" type="ORF">G4D64_12700</name>
    <name evidence="2" type="ORF">H1Z61_07300</name>
</gene>
<dbReference type="Proteomes" id="UP000570010">
    <property type="component" value="Unassembled WGS sequence"/>
</dbReference>
<evidence type="ECO:0000313" key="4">
    <source>
        <dbReference type="Proteomes" id="UP000472971"/>
    </source>
</evidence>
<name>A0A6B3VVR7_9BACI</name>
<proteinExistence type="predicted"/>
<dbReference type="EMBL" id="JACEIO010000013">
    <property type="protein sequence ID" value="MBA4536954.1"/>
    <property type="molecule type" value="Genomic_DNA"/>
</dbReference>
<dbReference type="RefSeq" id="WP_163242746.1">
    <property type="nucleotide sequence ID" value="NZ_CP082780.1"/>
</dbReference>
<dbReference type="Proteomes" id="UP000472971">
    <property type="component" value="Unassembled WGS sequence"/>
</dbReference>
<keyword evidence="4" id="KW-1185">Reference proteome</keyword>
<dbReference type="AlphaFoldDB" id="A0A6B3VVR7"/>
<protein>
    <submittedName>
        <fullName evidence="3">Lipase family protein</fullName>
    </submittedName>
</protein>
<evidence type="ECO:0000313" key="5">
    <source>
        <dbReference type="Proteomes" id="UP000570010"/>
    </source>
</evidence>
<sequence>MTSFINNETFSEADHQLIGMKLSYQAEEITRSIEINDRNSKKVKNNMLKVYRKHLDNKKIKLVENLPQYFKDKIPIKPISSGMNEIETGFHANAITKGDPKNPKEITVVFPGTDFDDGFDVQQTSRSQSKRHDDYSERAIKYIGQVKEKYPNAEIVVDGHSMAGKIAIQIGLIYPDVTVYAFNPTAIDSEYHKLIEEGKHYDNINVLIFDNDIAKYERWFQYFLKSKTTGSLPFNTYHIDPDKLQWIQQLPAPHDGIFDHHSTGGFRGVDGSLWDIFNLTPIGFSASNSGTTEINFDKERYLHFSNVLEHQMVPYLRKAIPLIEQMEEEIDEKIREIITRAEQQIESVKFESTYPDPRPGAIESLKDKFYRSGKYRCYEEESMLTLLDALHRSAQEITQSASKIVETAEAFERIDTELAKKNRAKESEDVWKKHRMENSGGYGPQ</sequence>
<evidence type="ECO:0000256" key="1">
    <source>
        <dbReference type="SAM" id="MobiDB-lite"/>
    </source>
</evidence>
<reference evidence="3 4" key="1">
    <citation type="submission" date="2020-02" db="EMBL/GenBank/DDBJ databases">
        <title>Bacillus aquiflavi sp. nov., isolated from yellow water of strong flavor Chinese baijiu in Yibin region of China.</title>
        <authorList>
            <person name="Xie J."/>
        </authorList>
    </citation>
    <scope>NUCLEOTIDE SEQUENCE [LARGE SCALE GENOMIC DNA]</scope>
    <source>
        <strain evidence="3 4">3H-10</strain>
    </source>
</reference>
<evidence type="ECO:0000313" key="3">
    <source>
        <dbReference type="EMBL" id="NEY82340.1"/>
    </source>
</evidence>
<reference evidence="2 5" key="2">
    <citation type="submission" date="2020-07" db="EMBL/GenBank/DDBJ databases">
        <authorList>
            <person name="Feng H."/>
        </authorList>
    </citation>
    <scope>NUCLEOTIDE SEQUENCE [LARGE SCALE GENOMIC DNA]</scope>
    <source>
        <strain evidence="5">s-12</strain>
        <strain evidence="2">S-12</strain>
    </source>
</reference>
<feature type="region of interest" description="Disordered" evidence="1">
    <location>
        <begin position="421"/>
        <end position="445"/>
    </location>
</feature>
<organism evidence="3 4">
    <name type="scientific">Bacillus aquiflavi</name>
    <dbReference type="NCBI Taxonomy" id="2672567"/>
    <lineage>
        <taxon>Bacteria</taxon>
        <taxon>Bacillati</taxon>
        <taxon>Bacillota</taxon>
        <taxon>Bacilli</taxon>
        <taxon>Bacillales</taxon>
        <taxon>Bacillaceae</taxon>
        <taxon>Bacillus</taxon>
    </lineage>
</organism>
<feature type="compositionally biased region" description="Basic and acidic residues" evidence="1">
    <location>
        <begin position="421"/>
        <end position="431"/>
    </location>
</feature>